<dbReference type="Gene3D" id="1.10.3090.10">
    <property type="entry name" value="cca-adding enzyme, domain 2"/>
    <property type="match status" value="1"/>
</dbReference>
<feature type="binding site" evidence="12">
    <location>
        <position position="96"/>
    </location>
    <ligand>
        <name>ATP</name>
        <dbReference type="ChEBI" id="CHEBI:30616"/>
    </ligand>
</feature>
<protein>
    <recommendedName>
        <fullName evidence="12">Multifunctional CCA protein</fullName>
    </recommendedName>
    <domain>
        <recommendedName>
            <fullName evidence="12">CCA-adding enzyme</fullName>
            <ecNumber evidence="12">2.7.7.72</ecNumber>
        </recommendedName>
        <alternativeName>
            <fullName evidence="12">CCA tRNA nucleotidyltransferase</fullName>
        </alternativeName>
        <alternativeName>
            <fullName evidence="12">tRNA CCA-pyrophosphorylase</fullName>
        </alternativeName>
        <alternativeName>
            <fullName evidence="12">tRNA adenylyl-/cytidylyl-transferase</fullName>
        </alternativeName>
        <alternativeName>
            <fullName evidence="12">tRNA nucleotidyltransferase</fullName>
        </alternativeName>
        <alternativeName>
            <fullName evidence="12">tRNA-NT</fullName>
        </alternativeName>
    </domain>
    <domain>
        <recommendedName>
            <fullName evidence="12">2'-nucleotidase</fullName>
            <ecNumber evidence="12">3.1.3.-</ecNumber>
        </recommendedName>
    </domain>
    <domain>
        <recommendedName>
            <fullName evidence="12">2',3'-cyclic phosphodiesterase</fullName>
            <ecNumber evidence="12">3.1.4.-</ecNumber>
        </recommendedName>
    </domain>
    <domain>
        <recommendedName>
            <fullName evidence="12">Phosphatase</fullName>
        </recommendedName>
    </domain>
</protein>
<keyword evidence="3 12" id="KW-0819">tRNA processing</keyword>
<dbReference type="GO" id="GO:0016791">
    <property type="term" value="F:phosphatase activity"/>
    <property type="evidence" value="ECO:0007669"/>
    <property type="project" value="UniProtKB-UniRule"/>
</dbReference>
<evidence type="ECO:0000256" key="9">
    <source>
        <dbReference type="ARBA" id="ARBA00022840"/>
    </source>
</evidence>
<dbReference type="InterPro" id="IPR032828">
    <property type="entry name" value="PolyA_RNA-bd"/>
</dbReference>
<dbReference type="PANTHER" id="PTHR47545:SF1">
    <property type="entry name" value="MULTIFUNCTIONAL CCA PROTEIN"/>
    <property type="match status" value="1"/>
</dbReference>
<evidence type="ECO:0000313" key="14">
    <source>
        <dbReference type="EMBL" id="TVO66397.1"/>
    </source>
</evidence>
<feature type="binding site" evidence="12">
    <location>
        <position position="13"/>
    </location>
    <ligand>
        <name>CTP</name>
        <dbReference type="ChEBI" id="CHEBI:37563"/>
    </ligand>
</feature>
<dbReference type="HAMAP" id="MF_01261">
    <property type="entry name" value="CCA_bact_type1"/>
    <property type="match status" value="1"/>
</dbReference>
<keyword evidence="9 12" id="KW-0067">ATP-binding</keyword>
<keyword evidence="1 12" id="KW-0533">Nickel</keyword>
<keyword evidence="7 12" id="KW-0692">RNA repair</keyword>
<comment type="miscellaneous">
    <text evidence="12">A single active site specifically recognizes both ATP and CTP and is responsible for their addition.</text>
</comment>
<dbReference type="Pfam" id="PF01966">
    <property type="entry name" value="HD"/>
    <property type="match status" value="1"/>
</dbReference>
<keyword evidence="2 12" id="KW-0808">Transferase</keyword>
<accession>A0A557RMJ7</accession>
<dbReference type="CDD" id="cd00077">
    <property type="entry name" value="HDc"/>
    <property type="match status" value="1"/>
</dbReference>
<reference evidence="14 15" key="1">
    <citation type="submission" date="2019-07" db="EMBL/GenBank/DDBJ databases">
        <title>Reclasification of Spiribacter aquaticus.</title>
        <authorList>
            <person name="Leon M.J."/>
            <person name="Sanchez-Porro C."/>
            <person name="Ventosa A."/>
        </authorList>
    </citation>
    <scope>NUCLEOTIDE SEQUENCE [LARGE SCALE GENOMIC DNA]</scope>
    <source>
        <strain evidence="14 15">SP30</strain>
    </source>
</reference>
<dbReference type="Proteomes" id="UP000316688">
    <property type="component" value="Unassembled WGS sequence"/>
</dbReference>
<dbReference type="InterPro" id="IPR012006">
    <property type="entry name" value="CCA_bact"/>
</dbReference>
<dbReference type="EMBL" id="VMKP01000001">
    <property type="protein sequence ID" value="TVO66397.1"/>
    <property type="molecule type" value="Genomic_DNA"/>
</dbReference>
<comment type="catalytic activity">
    <reaction evidence="12">
        <text>a tRNA with a 3' CCA end + 2 CTP + ATP = a tRNA with a 3' CCACCA end + 3 diphosphate</text>
        <dbReference type="Rhea" id="RHEA:76235"/>
        <dbReference type="Rhea" id="RHEA-COMP:10468"/>
        <dbReference type="Rhea" id="RHEA-COMP:18655"/>
        <dbReference type="ChEBI" id="CHEBI:30616"/>
        <dbReference type="ChEBI" id="CHEBI:33019"/>
        <dbReference type="ChEBI" id="CHEBI:37563"/>
        <dbReference type="ChEBI" id="CHEBI:83071"/>
        <dbReference type="ChEBI" id="CHEBI:195187"/>
    </reaction>
</comment>
<sequence length="413" mass="45797">MTTAGLEVYEVGGAVRDRLLGLPVHEHDWVVVGASPEAMTERGFEPVGREFPVFLHPHTHEEYALARTERKTGPGYHGFTFHADPDVSLAADLGRRDLTINAMARAPDGSLIDPFHGYDDLKARRLRHVSPAFREDPVRILRLARFAARLAPLGFEVADETLSLCRGMVANGEVEALVPERVWQETAKALMAPAPDEYVRCLRDCGALAVLMPEVDCLFGIPQPARHHPEIDTGDHILRVLAQAVRLDADLATRFSALVHDLGKGVTPAEQLPGHRGHEARGVPLVKTLCERLRVPSACRDLALGVTRHHLDCHRVQALAADDVLALMEGLDLFRRPERLDPFLLACEADYRGRKGLEDRPYPQAEWLRTAFARCREVDASTFVEAGLSGPAIGRAIRSARIEVITRLQTQRR</sequence>
<dbReference type="GO" id="GO:0000287">
    <property type="term" value="F:magnesium ion binding"/>
    <property type="evidence" value="ECO:0007669"/>
    <property type="project" value="UniProtKB-UniRule"/>
</dbReference>
<feature type="binding site" evidence="12">
    <location>
        <position position="13"/>
    </location>
    <ligand>
        <name>ATP</name>
        <dbReference type="ChEBI" id="CHEBI:30616"/>
    </ligand>
</feature>
<evidence type="ECO:0000256" key="7">
    <source>
        <dbReference type="ARBA" id="ARBA00022800"/>
    </source>
</evidence>
<comment type="similarity">
    <text evidence="12">Belongs to the tRNA nucleotidyltransferase/poly(A) polymerase family. Bacterial CCA-adding enzyme type 1 subfamily.</text>
</comment>
<dbReference type="PANTHER" id="PTHR47545">
    <property type="entry name" value="MULTIFUNCTIONAL CCA PROTEIN"/>
    <property type="match status" value="1"/>
</dbReference>
<dbReference type="NCBIfam" id="NF008137">
    <property type="entry name" value="PRK10885.1"/>
    <property type="match status" value="1"/>
</dbReference>
<feature type="binding site" evidence="12">
    <location>
        <position position="16"/>
    </location>
    <ligand>
        <name>ATP</name>
        <dbReference type="ChEBI" id="CHEBI:30616"/>
    </ligand>
</feature>
<keyword evidence="12" id="KW-0511">Multifunctional enzyme</keyword>
<organism evidence="14 15">
    <name type="scientific">Spiribacter aquaticus</name>
    <dbReference type="NCBI Taxonomy" id="1935996"/>
    <lineage>
        <taxon>Bacteria</taxon>
        <taxon>Pseudomonadati</taxon>
        <taxon>Pseudomonadota</taxon>
        <taxon>Gammaproteobacteria</taxon>
        <taxon>Chromatiales</taxon>
        <taxon>Ectothiorhodospiraceae</taxon>
        <taxon>Spiribacter</taxon>
    </lineage>
</organism>
<evidence type="ECO:0000259" key="13">
    <source>
        <dbReference type="PROSITE" id="PS51831"/>
    </source>
</evidence>
<evidence type="ECO:0000256" key="10">
    <source>
        <dbReference type="ARBA" id="ARBA00022842"/>
    </source>
</evidence>
<dbReference type="HAMAP" id="MF_01262">
    <property type="entry name" value="CCA_bact_type2"/>
    <property type="match status" value="1"/>
</dbReference>
<feature type="domain" description="HD" evidence="13">
    <location>
        <begin position="233"/>
        <end position="334"/>
    </location>
</feature>
<feature type="binding site" evidence="12">
    <location>
        <position position="145"/>
    </location>
    <ligand>
        <name>CTP</name>
        <dbReference type="ChEBI" id="CHEBI:37563"/>
    </ligand>
</feature>
<dbReference type="CDD" id="cd05398">
    <property type="entry name" value="NT_ClassII-CCAase"/>
    <property type="match status" value="1"/>
</dbReference>
<comment type="function">
    <text evidence="12">Catalyzes the addition and repair of the essential 3'-terminal CCA sequence in tRNAs without using a nucleic acid template. Adds these three nucleotides in the order of C, C, and A to the tRNA nucleotide-73, using CTP and ATP as substrates and producing inorganic pyrophosphate. tRNA 3'-terminal CCA addition is required both for tRNA processing and repair. Also involved in tRNA surveillance by mediating tandem CCA addition to generate a CCACCA at the 3' terminus of unstable tRNAs. While stable tRNAs receive only 3'-terminal CCA, unstable tRNAs are marked with CCACCA and rapidly degraded.</text>
</comment>
<evidence type="ECO:0000256" key="11">
    <source>
        <dbReference type="ARBA" id="ARBA00022884"/>
    </source>
</evidence>
<dbReference type="GO" id="GO:0004810">
    <property type="term" value="F:CCA tRNA nucleotidyltransferase activity"/>
    <property type="evidence" value="ECO:0007669"/>
    <property type="project" value="UniProtKB-UniRule"/>
</dbReference>
<comment type="caution">
    <text evidence="14">The sequence shown here is derived from an EMBL/GenBank/DDBJ whole genome shotgun (WGS) entry which is preliminary data.</text>
</comment>
<keyword evidence="4 12" id="KW-0548">Nucleotidyltransferase</keyword>
<evidence type="ECO:0000256" key="2">
    <source>
        <dbReference type="ARBA" id="ARBA00022679"/>
    </source>
</evidence>
<proteinExistence type="inferred from homology"/>
<dbReference type="InterPro" id="IPR006674">
    <property type="entry name" value="HD_domain"/>
</dbReference>
<evidence type="ECO:0000256" key="5">
    <source>
        <dbReference type="ARBA" id="ARBA00022723"/>
    </source>
</evidence>
<comment type="cofactor">
    <cofactor evidence="12">
        <name>Ni(2+)</name>
        <dbReference type="ChEBI" id="CHEBI:49786"/>
    </cofactor>
    <text evidence="12">Nickel for phosphatase activity.</text>
</comment>
<feature type="binding site" evidence="12">
    <location>
        <position position="28"/>
    </location>
    <ligand>
        <name>Mg(2+)</name>
        <dbReference type="ChEBI" id="CHEBI:18420"/>
    </ligand>
</feature>
<evidence type="ECO:0000256" key="4">
    <source>
        <dbReference type="ARBA" id="ARBA00022695"/>
    </source>
</evidence>
<feature type="binding site" evidence="12">
    <location>
        <position position="142"/>
    </location>
    <ligand>
        <name>CTP</name>
        <dbReference type="ChEBI" id="CHEBI:37563"/>
    </ligand>
</feature>
<dbReference type="GO" id="GO:0004112">
    <property type="term" value="F:cyclic-nucleotide phosphodiesterase activity"/>
    <property type="evidence" value="ECO:0007669"/>
    <property type="project" value="UniProtKB-UniRule"/>
</dbReference>
<comment type="domain">
    <text evidence="12">Comprises two domains: an N-terminal domain containing the nucleotidyltransferase activity and a C-terminal HD domain associated with both phosphodiesterase and phosphatase activities.</text>
</comment>
<evidence type="ECO:0000256" key="12">
    <source>
        <dbReference type="HAMAP-Rule" id="MF_01261"/>
    </source>
</evidence>
<evidence type="ECO:0000313" key="15">
    <source>
        <dbReference type="Proteomes" id="UP000316688"/>
    </source>
</evidence>
<evidence type="ECO:0000256" key="3">
    <source>
        <dbReference type="ARBA" id="ARBA00022694"/>
    </source>
</evidence>
<comment type="cofactor">
    <cofactor evidence="12">
        <name>Mg(2+)</name>
        <dbReference type="ChEBI" id="CHEBI:18420"/>
    </cofactor>
    <text evidence="12">Magnesium is required for nucleotidyltransferase activity.</text>
</comment>
<feature type="binding site" evidence="12">
    <location>
        <position position="145"/>
    </location>
    <ligand>
        <name>ATP</name>
        <dbReference type="ChEBI" id="CHEBI:30616"/>
    </ligand>
</feature>
<dbReference type="RefSeq" id="WP_144346938.1">
    <property type="nucleotide sequence ID" value="NZ_VMKP01000001.1"/>
</dbReference>
<keyword evidence="11 12" id="KW-0694">RNA-binding</keyword>
<dbReference type="GO" id="GO:0042245">
    <property type="term" value="P:RNA repair"/>
    <property type="evidence" value="ECO:0007669"/>
    <property type="project" value="UniProtKB-KW"/>
</dbReference>
<comment type="catalytic activity">
    <reaction evidence="12">
        <text>a tRNA precursor + 2 CTP + ATP = a tRNA with a 3' CCA end + 3 diphosphate</text>
        <dbReference type="Rhea" id="RHEA:14433"/>
        <dbReference type="Rhea" id="RHEA-COMP:10465"/>
        <dbReference type="Rhea" id="RHEA-COMP:10468"/>
        <dbReference type="ChEBI" id="CHEBI:30616"/>
        <dbReference type="ChEBI" id="CHEBI:33019"/>
        <dbReference type="ChEBI" id="CHEBI:37563"/>
        <dbReference type="ChEBI" id="CHEBI:74896"/>
        <dbReference type="ChEBI" id="CHEBI:83071"/>
        <dbReference type="EC" id="2.7.7.72"/>
    </reaction>
</comment>
<keyword evidence="6 12" id="KW-0547">Nucleotide-binding</keyword>
<gene>
    <name evidence="12" type="primary">cca</name>
    <name evidence="14" type="ORF">FPL11_01525</name>
</gene>
<dbReference type="EC" id="3.1.4.-" evidence="12"/>
<keyword evidence="15" id="KW-1185">Reference proteome</keyword>
<dbReference type="Gene3D" id="3.30.460.10">
    <property type="entry name" value="Beta Polymerase, domain 2"/>
    <property type="match status" value="1"/>
</dbReference>
<dbReference type="GO" id="GO:0001680">
    <property type="term" value="P:tRNA 3'-terminal CCA addition"/>
    <property type="evidence" value="ECO:0007669"/>
    <property type="project" value="UniProtKB-UniRule"/>
</dbReference>
<evidence type="ECO:0000256" key="6">
    <source>
        <dbReference type="ARBA" id="ARBA00022741"/>
    </source>
</evidence>
<dbReference type="GO" id="GO:0005524">
    <property type="term" value="F:ATP binding"/>
    <property type="evidence" value="ECO:0007669"/>
    <property type="project" value="UniProtKB-UniRule"/>
</dbReference>
<keyword evidence="10 12" id="KW-0460">Magnesium</keyword>
<dbReference type="PROSITE" id="PS51831">
    <property type="entry name" value="HD"/>
    <property type="match status" value="1"/>
</dbReference>
<keyword evidence="8 12" id="KW-0378">Hydrolase</keyword>
<dbReference type="SUPFAM" id="SSF81891">
    <property type="entry name" value="Poly A polymerase C-terminal region-like"/>
    <property type="match status" value="1"/>
</dbReference>
<keyword evidence="5 12" id="KW-0479">Metal-binding</keyword>
<dbReference type="InterPro" id="IPR043519">
    <property type="entry name" value="NT_sf"/>
</dbReference>
<dbReference type="Pfam" id="PF01743">
    <property type="entry name" value="PolyA_pol"/>
    <property type="match status" value="1"/>
</dbReference>
<dbReference type="GO" id="GO:0000049">
    <property type="term" value="F:tRNA binding"/>
    <property type="evidence" value="ECO:0007669"/>
    <property type="project" value="UniProtKB-UniRule"/>
</dbReference>
<dbReference type="Pfam" id="PF12627">
    <property type="entry name" value="PolyA_pol_RNAbd"/>
    <property type="match status" value="1"/>
</dbReference>
<feature type="binding site" evidence="12">
    <location>
        <position position="142"/>
    </location>
    <ligand>
        <name>ATP</name>
        <dbReference type="ChEBI" id="CHEBI:30616"/>
    </ligand>
</feature>
<comment type="subunit">
    <text evidence="12">Monomer. Can also form homodimers and oligomers.</text>
</comment>
<feature type="binding site" evidence="12">
    <location>
        <position position="16"/>
    </location>
    <ligand>
        <name>CTP</name>
        <dbReference type="ChEBI" id="CHEBI:37563"/>
    </ligand>
</feature>
<feature type="binding site" evidence="12">
    <location>
        <position position="26"/>
    </location>
    <ligand>
        <name>Mg(2+)</name>
        <dbReference type="ChEBI" id="CHEBI:18420"/>
    </ligand>
</feature>
<dbReference type="InterPro" id="IPR002646">
    <property type="entry name" value="PolA_pol_head_dom"/>
</dbReference>
<evidence type="ECO:0000256" key="8">
    <source>
        <dbReference type="ARBA" id="ARBA00022801"/>
    </source>
</evidence>
<dbReference type="EC" id="2.7.7.72" evidence="12"/>
<dbReference type="AlphaFoldDB" id="A0A557RMJ7"/>
<dbReference type="GO" id="GO:0160016">
    <property type="term" value="F:CCACCA tRNA nucleotidyltransferase activity"/>
    <property type="evidence" value="ECO:0007669"/>
    <property type="project" value="RHEA"/>
</dbReference>
<feature type="binding site" evidence="12">
    <location>
        <position position="96"/>
    </location>
    <ligand>
        <name>CTP</name>
        <dbReference type="ChEBI" id="CHEBI:37563"/>
    </ligand>
</feature>
<dbReference type="EC" id="3.1.3.-" evidence="12"/>
<dbReference type="PIRSF" id="PIRSF000813">
    <property type="entry name" value="CCA_bact"/>
    <property type="match status" value="1"/>
</dbReference>
<name>A0A557RMJ7_9GAMM</name>
<dbReference type="SUPFAM" id="SSF81301">
    <property type="entry name" value="Nucleotidyltransferase"/>
    <property type="match status" value="1"/>
</dbReference>
<dbReference type="InterPro" id="IPR003607">
    <property type="entry name" value="HD/PDEase_dom"/>
</dbReference>
<evidence type="ECO:0000256" key="1">
    <source>
        <dbReference type="ARBA" id="ARBA00022596"/>
    </source>
</evidence>
<dbReference type="InterPro" id="IPR050124">
    <property type="entry name" value="tRNA_CCA-adding_enzyme"/>
</dbReference>